<dbReference type="OrthoDB" id="9804774at2"/>
<dbReference type="EMBL" id="FNRJ01000001">
    <property type="protein sequence ID" value="SEA00417.1"/>
    <property type="molecule type" value="Genomic_DNA"/>
</dbReference>
<dbReference type="PRINTS" id="PR00081">
    <property type="entry name" value="GDHRDH"/>
</dbReference>
<organism evidence="4 5">
    <name type="scientific">Marinobacterium iners DSM 11526</name>
    <dbReference type="NCBI Taxonomy" id="1122198"/>
    <lineage>
        <taxon>Bacteria</taxon>
        <taxon>Pseudomonadati</taxon>
        <taxon>Pseudomonadota</taxon>
        <taxon>Gammaproteobacteria</taxon>
        <taxon>Oceanospirillales</taxon>
        <taxon>Oceanospirillaceae</taxon>
        <taxon>Marinobacterium</taxon>
    </lineage>
</organism>
<proteinExistence type="inferred from homology"/>
<evidence type="ECO:0000313" key="4">
    <source>
        <dbReference type="EMBL" id="SEA00417.1"/>
    </source>
</evidence>
<evidence type="ECO:0000313" key="5">
    <source>
        <dbReference type="Proteomes" id="UP000242469"/>
    </source>
</evidence>
<dbReference type="PANTHER" id="PTHR42760">
    <property type="entry name" value="SHORT-CHAIN DEHYDROGENASES/REDUCTASES FAMILY MEMBER"/>
    <property type="match status" value="1"/>
</dbReference>
<sequence>MELKDKVIVVTGGGRGLGRAMALELAGKGAKLALVDLNQDDLDQTAGLCMEMGVEARTYTANVAEEADVEKLFTDIVRDFSSINGLVNNAGITRDGLFIKAKDGQVVGKMSMEQWNQVIAVNLTGTFLCAREAAAKMIELGCEGCIINISSVSRSGNMGQTNYTATKAGVEAMAVTWAKELARYGIRAASIAPGYIGTEMVMSMKPEALEKIASGIPAKRLGKPEEIAKTVTFILENDYVNGRCLEIDGALRI</sequence>
<evidence type="ECO:0000256" key="1">
    <source>
        <dbReference type="ARBA" id="ARBA00006484"/>
    </source>
</evidence>
<dbReference type="PROSITE" id="PS00061">
    <property type="entry name" value="ADH_SHORT"/>
    <property type="match status" value="1"/>
</dbReference>
<dbReference type="SUPFAM" id="SSF51735">
    <property type="entry name" value="NAD(P)-binding Rossmann-fold domains"/>
    <property type="match status" value="1"/>
</dbReference>
<keyword evidence="2" id="KW-0560">Oxidoreductase</keyword>
<evidence type="ECO:0000256" key="2">
    <source>
        <dbReference type="ARBA" id="ARBA00023002"/>
    </source>
</evidence>
<dbReference type="GO" id="GO:0016616">
    <property type="term" value="F:oxidoreductase activity, acting on the CH-OH group of donors, NAD or NADP as acceptor"/>
    <property type="evidence" value="ECO:0007669"/>
    <property type="project" value="UniProtKB-ARBA"/>
</dbReference>
<dbReference type="NCBIfam" id="NF006072">
    <property type="entry name" value="PRK08217.1"/>
    <property type="match status" value="1"/>
</dbReference>
<dbReference type="InterPro" id="IPR020904">
    <property type="entry name" value="Sc_DH/Rdtase_CS"/>
</dbReference>
<dbReference type="FunFam" id="3.40.50.720:FF:000173">
    <property type="entry name" value="3-oxoacyl-[acyl-carrier protein] reductase"/>
    <property type="match status" value="1"/>
</dbReference>
<keyword evidence="5" id="KW-1185">Reference proteome</keyword>
<name>A0A1H3XLV6_9GAMM</name>
<dbReference type="SMART" id="SM00822">
    <property type="entry name" value="PKS_KR"/>
    <property type="match status" value="1"/>
</dbReference>
<dbReference type="AlphaFoldDB" id="A0A1H3XLV6"/>
<feature type="domain" description="Ketoreductase" evidence="3">
    <location>
        <begin position="6"/>
        <end position="194"/>
    </location>
</feature>
<evidence type="ECO:0000259" key="3">
    <source>
        <dbReference type="SMART" id="SM00822"/>
    </source>
</evidence>
<dbReference type="Pfam" id="PF13561">
    <property type="entry name" value="adh_short_C2"/>
    <property type="match status" value="1"/>
</dbReference>
<dbReference type="RefSeq" id="WP_091821667.1">
    <property type="nucleotide sequence ID" value="NZ_FNRJ01000001.1"/>
</dbReference>
<dbReference type="InterPro" id="IPR057326">
    <property type="entry name" value="KR_dom"/>
</dbReference>
<dbReference type="STRING" id="1122198.SAMN02745729_101196"/>
<dbReference type="PANTHER" id="PTHR42760:SF135">
    <property type="entry name" value="BLL7886 PROTEIN"/>
    <property type="match status" value="1"/>
</dbReference>
<dbReference type="PRINTS" id="PR00080">
    <property type="entry name" value="SDRFAMILY"/>
</dbReference>
<dbReference type="Gene3D" id="3.40.50.720">
    <property type="entry name" value="NAD(P)-binding Rossmann-like Domain"/>
    <property type="match status" value="1"/>
</dbReference>
<reference evidence="5" key="1">
    <citation type="submission" date="2016-10" db="EMBL/GenBank/DDBJ databases">
        <authorList>
            <person name="Varghese N."/>
            <person name="Submissions S."/>
        </authorList>
    </citation>
    <scope>NUCLEOTIDE SEQUENCE [LARGE SCALE GENOMIC DNA]</scope>
    <source>
        <strain evidence="5">DSM 11526</strain>
    </source>
</reference>
<dbReference type="InterPro" id="IPR002347">
    <property type="entry name" value="SDR_fam"/>
</dbReference>
<gene>
    <name evidence="4" type="ORF">SAMN02745729_101196</name>
</gene>
<dbReference type="InterPro" id="IPR036291">
    <property type="entry name" value="NAD(P)-bd_dom_sf"/>
</dbReference>
<protein>
    <submittedName>
        <fullName evidence="4">3-oxoacyl-[acyl-carrier protein] reductase</fullName>
    </submittedName>
</protein>
<dbReference type="GO" id="GO:0030497">
    <property type="term" value="P:fatty acid elongation"/>
    <property type="evidence" value="ECO:0007669"/>
    <property type="project" value="TreeGrafter"/>
</dbReference>
<accession>A0A1H3XLV6</accession>
<comment type="similarity">
    <text evidence="1">Belongs to the short-chain dehydrogenases/reductases (SDR) family.</text>
</comment>
<dbReference type="Proteomes" id="UP000242469">
    <property type="component" value="Unassembled WGS sequence"/>
</dbReference>